<evidence type="ECO:0000256" key="2">
    <source>
        <dbReference type="SAM" id="SignalP"/>
    </source>
</evidence>
<keyword evidence="1" id="KW-0472">Membrane</keyword>
<proteinExistence type="predicted"/>
<feature type="transmembrane region" description="Helical" evidence="1">
    <location>
        <begin position="258"/>
        <end position="280"/>
    </location>
</feature>
<dbReference type="OrthoDB" id="1720341at2"/>
<sequence>MKHKRYLLLLVLLAISLVAGPARAEEGERVTLGRGQAVRDDFYAAGRMVEVLGNITGDLMAAGDSVTSEGDIGGDVLVASRTLNISGTVGGDVRAAGQNISLDGQVGRAVTVFGQQLAVKPGANVGRNLMFGGERLELAGAVGGNVRAWVDTVTVSGRVDGNLEIEADHLELLPGAQVKGDIMVKGANPPLISEGAEIKGRVNYIPLATEAAKRMSWWQILGRQLLSLAKLLGLALLMALLAAPFLRAEVEELRAKPWTGLGVGLGWLVLAPLAIILLVILVVGQAAAWVLGIVYVGLIFAAGLLFKPVLGAFLGQWLLARFGDREFSLVWETLLGAMLLWLLGLIPVVGGIITVVGVIITLGSWLVLLARYGLAWPRRIRRVE</sequence>
<organism evidence="3 4">
    <name type="scientific">Neomoorella glycerini</name>
    <dbReference type="NCBI Taxonomy" id="55779"/>
    <lineage>
        <taxon>Bacteria</taxon>
        <taxon>Bacillati</taxon>
        <taxon>Bacillota</taxon>
        <taxon>Clostridia</taxon>
        <taxon>Neomoorellales</taxon>
        <taxon>Neomoorellaceae</taxon>
        <taxon>Neomoorella</taxon>
    </lineage>
</organism>
<feature type="transmembrane region" description="Helical" evidence="1">
    <location>
        <begin position="327"/>
        <end position="346"/>
    </location>
</feature>
<reference evidence="3 4" key="1">
    <citation type="submission" date="2019-11" db="EMBL/GenBank/DDBJ databases">
        <title>Genome sequence of Moorella glycerini DSM11254.</title>
        <authorList>
            <person name="Poehlein A."/>
            <person name="Boeer T."/>
            <person name="Daniel R."/>
        </authorList>
    </citation>
    <scope>NUCLEOTIDE SEQUENCE [LARGE SCALE GENOMIC DNA]</scope>
    <source>
        <strain evidence="3 4">DSM 11254</strain>
    </source>
</reference>
<evidence type="ECO:0000313" key="3">
    <source>
        <dbReference type="EMBL" id="QGP92338.1"/>
    </source>
</evidence>
<name>A0A6I5ZRG7_9FIRM</name>
<keyword evidence="1" id="KW-0812">Transmembrane</keyword>
<feature type="transmembrane region" description="Helical" evidence="1">
    <location>
        <begin position="225"/>
        <end position="246"/>
    </location>
</feature>
<gene>
    <name evidence="3" type="ORF">MGLY_17130</name>
</gene>
<protein>
    <submittedName>
        <fullName evidence="3">Polymer-forming cytoskeletal</fullName>
    </submittedName>
</protein>
<accession>A0A6I5ZRG7</accession>
<evidence type="ECO:0000256" key="1">
    <source>
        <dbReference type="SAM" id="Phobius"/>
    </source>
</evidence>
<keyword evidence="4" id="KW-1185">Reference proteome</keyword>
<dbReference type="Proteomes" id="UP000425916">
    <property type="component" value="Chromosome"/>
</dbReference>
<feature type="signal peptide" evidence="2">
    <location>
        <begin position="1"/>
        <end position="24"/>
    </location>
</feature>
<dbReference type="EMBL" id="CP046244">
    <property type="protein sequence ID" value="QGP92338.1"/>
    <property type="molecule type" value="Genomic_DNA"/>
</dbReference>
<feature type="transmembrane region" description="Helical" evidence="1">
    <location>
        <begin position="352"/>
        <end position="374"/>
    </location>
</feature>
<keyword evidence="1" id="KW-1133">Transmembrane helix</keyword>
<feature type="chain" id="PRO_5026023353" evidence="2">
    <location>
        <begin position="25"/>
        <end position="384"/>
    </location>
</feature>
<dbReference type="RefSeq" id="WP_156273044.1">
    <property type="nucleotide sequence ID" value="NZ_CP046244.1"/>
</dbReference>
<evidence type="ECO:0000313" key="4">
    <source>
        <dbReference type="Proteomes" id="UP000425916"/>
    </source>
</evidence>
<keyword evidence="2" id="KW-0732">Signal</keyword>
<dbReference type="AlphaFoldDB" id="A0A6I5ZRG7"/>
<feature type="transmembrane region" description="Helical" evidence="1">
    <location>
        <begin position="286"/>
        <end position="306"/>
    </location>
</feature>